<dbReference type="SUPFAM" id="SSF54523">
    <property type="entry name" value="Pili subunits"/>
    <property type="match status" value="1"/>
</dbReference>
<evidence type="ECO:0000256" key="1">
    <source>
        <dbReference type="ARBA" id="ARBA00005233"/>
    </source>
</evidence>
<feature type="transmembrane region" description="Helical" evidence="3">
    <location>
        <begin position="7"/>
        <end position="28"/>
    </location>
</feature>
<evidence type="ECO:0000313" key="4">
    <source>
        <dbReference type="EMBL" id="MFC3194857.1"/>
    </source>
</evidence>
<proteinExistence type="inferred from homology"/>
<dbReference type="NCBIfam" id="TIGR02532">
    <property type="entry name" value="IV_pilin_GFxxxE"/>
    <property type="match status" value="1"/>
</dbReference>
<accession>A0ABV7JCL2</accession>
<dbReference type="PANTHER" id="PTHR30093">
    <property type="entry name" value="GENERAL SECRETION PATHWAY PROTEIN G"/>
    <property type="match status" value="1"/>
</dbReference>
<keyword evidence="3" id="KW-1133">Transmembrane helix</keyword>
<name>A0ABV7JCL2_9GAMM</name>
<dbReference type="InterPro" id="IPR001082">
    <property type="entry name" value="Pilin"/>
</dbReference>
<comment type="caution">
    <text evidence="4">The sequence shown here is derived from an EMBL/GenBank/DDBJ whole genome shotgun (WGS) entry which is preliminary data.</text>
</comment>
<sequence length="145" mass="15144">MKRNQQGFTLIELMIVIAIIAILMAYALPAYRDYTVRTKLGEGNAMAAGYKMAINEAYVRTGDLAGLTNDANGIGSVDQVGQCVSTLTVTDGVIAIAYDCLAGSAGEDDADVAAASVTWTPTVSASGTLQWTCTSTVNRPAQDPC</sequence>
<dbReference type="RefSeq" id="WP_077410898.1">
    <property type="nucleotide sequence ID" value="NZ_JBHRTS010000005.1"/>
</dbReference>
<dbReference type="InterPro" id="IPR045584">
    <property type="entry name" value="Pilin-like"/>
</dbReference>
<dbReference type="Proteomes" id="UP001595533">
    <property type="component" value="Unassembled WGS sequence"/>
</dbReference>
<protein>
    <submittedName>
        <fullName evidence="4">Prepilin-type N-terminal cleavage/methylation domain-containing protein</fullName>
    </submittedName>
</protein>
<dbReference type="InterPro" id="IPR012902">
    <property type="entry name" value="N_methyl_site"/>
</dbReference>
<dbReference type="Gene3D" id="3.30.700.10">
    <property type="entry name" value="Glycoprotein, Type 4 Pilin"/>
    <property type="match status" value="1"/>
</dbReference>
<organism evidence="4 5">
    <name type="scientific">Marinicella sediminis</name>
    <dbReference type="NCBI Taxonomy" id="1792834"/>
    <lineage>
        <taxon>Bacteria</taxon>
        <taxon>Pseudomonadati</taxon>
        <taxon>Pseudomonadota</taxon>
        <taxon>Gammaproteobacteria</taxon>
        <taxon>Lysobacterales</taxon>
        <taxon>Marinicellaceae</taxon>
        <taxon>Marinicella</taxon>
    </lineage>
</organism>
<evidence type="ECO:0000256" key="3">
    <source>
        <dbReference type="SAM" id="Phobius"/>
    </source>
</evidence>
<keyword evidence="2" id="KW-0488">Methylation</keyword>
<dbReference type="Pfam" id="PF07963">
    <property type="entry name" value="N_methyl"/>
    <property type="match status" value="1"/>
</dbReference>
<dbReference type="PANTHER" id="PTHR30093:SF34">
    <property type="entry name" value="PREPILIN PEPTIDASE-DEPENDENT PROTEIN D"/>
    <property type="match status" value="1"/>
</dbReference>
<evidence type="ECO:0000313" key="5">
    <source>
        <dbReference type="Proteomes" id="UP001595533"/>
    </source>
</evidence>
<evidence type="ECO:0000256" key="2">
    <source>
        <dbReference type="ARBA" id="ARBA00022481"/>
    </source>
</evidence>
<comment type="similarity">
    <text evidence="1">Belongs to the N-Me-Phe pilin family.</text>
</comment>
<keyword evidence="3" id="KW-0812">Transmembrane</keyword>
<keyword evidence="5" id="KW-1185">Reference proteome</keyword>
<dbReference type="EMBL" id="JBHRTS010000005">
    <property type="protein sequence ID" value="MFC3194857.1"/>
    <property type="molecule type" value="Genomic_DNA"/>
</dbReference>
<reference evidence="5" key="1">
    <citation type="journal article" date="2019" name="Int. J. Syst. Evol. Microbiol.">
        <title>The Global Catalogue of Microorganisms (GCM) 10K type strain sequencing project: providing services to taxonomists for standard genome sequencing and annotation.</title>
        <authorList>
            <consortium name="The Broad Institute Genomics Platform"/>
            <consortium name="The Broad Institute Genome Sequencing Center for Infectious Disease"/>
            <person name="Wu L."/>
            <person name="Ma J."/>
        </authorList>
    </citation>
    <scope>NUCLEOTIDE SEQUENCE [LARGE SCALE GENOMIC DNA]</scope>
    <source>
        <strain evidence="5">KCTC 42953</strain>
    </source>
</reference>
<keyword evidence="3" id="KW-0472">Membrane</keyword>
<dbReference type="Pfam" id="PF00114">
    <property type="entry name" value="Pilin"/>
    <property type="match status" value="1"/>
</dbReference>
<gene>
    <name evidence="4" type="ORF">ACFODZ_11460</name>
</gene>